<evidence type="ECO:0000313" key="2">
    <source>
        <dbReference type="EMBL" id="AZP05607.1"/>
    </source>
</evidence>
<reference evidence="3" key="1">
    <citation type="submission" date="2018-12" db="EMBL/GenBank/DDBJ databases">
        <title>Complete genome sequencing of Jeotgalibaca sp. H21T32.</title>
        <authorList>
            <person name="Bae J.-W."/>
            <person name="Lee S.-Y."/>
        </authorList>
    </citation>
    <scope>NUCLEOTIDE SEQUENCE [LARGE SCALE GENOMIC DNA]</scope>
    <source>
        <strain evidence="3">H21T32</strain>
    </source>
</reference>
<dbReference type="EMBL" id="CP034465">
    <property type="protein sequence ID" value="AZP03204.1"/>
    <property type="molecule type" value="Genomic_DNA"/>
</dbReference>
<organism evidence="1 3">
    <name type="scientific">Jeotgalibaca ciconiae</name>
    <dbReference type="NCBI Taxonomy" id="2496265"/>
    <lineage>
        <taxon>Bacteria</taxon>
        <taxon>Bacillati</taxon>
        <taxon>Bacillota</taxon>
        <taxon>Bacilli</taxon>
        <taxon>Lactobacillales</taxon>
        <taxon>Carnobacteriaceae</taxon>
        <taxon>Jeotgalibaca</taxon>
    </lineage>
</organism>
<proteinExistence type="predicted"/>
<gene>
    <name evidence="1" type="ORF">EJN90_00155</name>
    <name evidence="2" type="ORF">EJN90_13730</name>
</gene>
<dbReference type="KEGG" id="jeh:EJN90_00155"/>
<name>A0A3Q9BIK7_9LACT</name>
<sequence>MENTENTYVIGVGKIKTEEVFCMPGLYYSIHNVSKKFHFSPLNYGQGFKEREHSWSGNSYLYELLILLKDEWKGDRFSNLNDYFIIDILDTDDPNLIDDYYLRKDYEDYTEHLLSYQDRGGYYMLDECWYERLPAMWQELNEQYVLVNYDKALYCEIDCNRSLPLEQRDCTLVCLLMWKTEITDSKRQHMCSWMFNRIGMERRDSKILDWMEDISFIFEREKLK</sequence>
<accession>A0A3Q9BIK7</accession>
<protein>
    <submittedName>
        <fullName evidence="1">Uncharacterized protein</fullName>
    </submittedName>
</protein>
<dbReference type="AlphaFoldDB" id="A0A3Q9BIK7"/>
<reference evidence="1" key="2">
    <citation type="submission" date="2018-12" db="EMBL/GenBank/DDBJ databases">
        <authorList>
            <person name="Bae J.-W."/>
            <person name="Lee S.-Y."/>
        </authorList>
    </citation>
    <scope>NUCLEOTIDE SEQUENCE</scope>
    <source>
        <strain evidence="1">H21T32</strain>
    </source>
</reference>
<keyword evidence="3" id="KW-1185">Reference proteome</keyword>
<evidence type="ECO:0000313" key="1">
    <source>
        <dbReference type="EMBL" id="AZP03204.1"/>
    </source>
</evidence>
<evidence type="ECO:0000313" key="3">
    <source>
        <dbReference type="Proteomes" id="UP000273326"/>
    </source>
</evidence>
<dbReference type="RefSeq" id="WP_126108306.1">
    <property type="nucleotide sequence ID" value="NZ_CP034465.1"/>
</dbReference>
<dbReference type="KEGG" id="jeh:EJN90_13730"/>
<dbReference type="OrthoDB" id="2168052at2"/>
<dbReference type="Proteomes" id="UP000273326">
    <property type="component" value="Chromosome"/>
</dbReference>
<dbReference type="EMBL" id="CP034465">
    <property type="protein sequence ID" value="AZP05607.1"/>
    <property type="molecule type" value="Genomic_DNA"/>
</dbReference>
<reference evidence="1" key="3">
    <citation type="journal article" date="2020" name="Int. J. Syst. Evol. Microbiol.">
        <title>Jeotgalibaca ciconiae sp. nov., isolated from the faeces of an Oriental stork.</title>
        <authorList>
            <person name="Lee S.Y."/>
            <person name="Kang W."/>
            <person name="Kim P.S."/>
            <person name="Kim H.S."/>
            <person name="Sung H."/>
            <person name="Shin N.R."/>
            <person name="Yun J.H."/>
            <person name="Lee J.Y."/>
            <person name="Lee J.Y."/>
            <person name="Jung M.J."/>
            <person name="Jeong Y.S."/>
            <person name="Tak E.J."/>
            <person name="Han J.E."/>
            <person name="Hyun D.W."/>
            <person name="Kang M.S."/>
            <person name="Lee K.E."/>
            <person name="Lee B.H."/>
            <person name="Bae J.W."/>
        </authorList>
    </citation>
    <scope>NUCLEOTIDE SEQUENCE</scope>
    <source>
        <strain evidence="1">H21T32</strain>
    </source>
</reference>